<dbReference type="PANTHER" id="PTHR21525">
    <property type="entry name" value="MOTILE SPERM PROTEIN"/>
    <property type="match status" value="1"/>
</dbReference>
<feature type="domain" description="Transglycosylase SLT" evidence="1">
    <location>
        <begin position="17"/>
        <end position="140"/>
    </location>
</feature>
<dbReference type="AlphaFoldDB" id="A0A5S9MFG9"/>
<organism evidence="2 3">
    <name type="scientific">Bacillus safensis</name>
    <dbReference type="NCBI Taxonomy" id="561879"/>
    <lineage>
        <taxon>Bacteria</taxon>
        <taxon>Bacillati</taxon>
        <taxon>Bacillota</taxon>
        <taxon>Bacilli</taxon>
        <taxon>Bacillales</taxon>
        <taxon>Bacillaceae</taxon>
        <taxon>Bacillus</taxon>
    </lineage>
</organism>
<evidence type="ECO:0000313" key="2">
    <source>
        <dbReference type="EMBL" id="BBP91843.1"/>
    </source>
</evidence>
<reference evidence="2 3" key="1">
    <citation type="submission" date="2019-12" db="EMBL/GenBank/DDBJ databases">
        <title>Full genome sequence of a Bacillus safensis strain isolated from commercially available natto in Indonesia.</title>
        <authorList>
            <person name="Yoshida M."/>
            <person name="Uomi M."/>
            <person name="Waturangi D."/>
            <person name="Ekaputri J.J."/>
            <person name="Setiamarga D.H.E."/>
        </authorList>
    </citation>
    <scope>NUCLEOTIDE SEQUENCE [LARGE SCALE GENOMIC DNA]</scope>
    <source>
        <strain evidence="2 3">IDN1</strain>
    </source>
</reference>
<dbReference type="Gene3D" id="1.10.530.10">
    <property type="match status" value="1"/>
</dbReference>
<protein>
    <recommendedName>
        <fullName evidence="1">Transglycosylase SLT domain-containing protein</fullName>
    </recommendedName>
</protein>
<evidence type="ECO:0000313" key="3">
    <source>
        <dbReference type="Proteomes" id="UP000464658"/>
    </source>
</evidence>
<accession>A0A5S9MFG9</accession>
<gene>
    <name evidence="2" type="ORF">BsIDN1_54610</name>
</gene>
<proteinExistence type="predicted"/>
<dbReference type="Pfam" id="PF01464">
    <property type="entry name" value="SLT"/>
    <property type="match status" value="1"/>
</dbReference>
<dbReference type="EMBL" id="AP021906">
    <property type="protein sequence ID" value="BBP91843.1"/>
    <property type="molecule type" value="Genomic_DNA"/>
</dbReference>
<dbReference type="InterPro" id="IPR023346">
    <property type="entry name" value="Lysozyme-like_dom_sf"/>
</dbReference>
<evidence type="ECO:0000259" key="1">
    <source>
        <dbReference type="Pfam" id="PF01464"/>
    </source>
</evidence>
<dbReference type="CDD" id="cd13402">
    <property type="entry name" value="LT_TF-like"/>
    <property type="match status" value="1"/>
</dbReference>
<dbReference type="PANTHER" id="PTHR21525:SF9">
    <property type="entry name" value="CHANNEL_COLICIN DOMAIN-CONTAINING PROTEIN"/>
    <property type="match status" value="1"/>
</dbReference>
<dbReference type="SUPFAM" id="SSF53955">
    <property type="entry name" value="Lysozyme-like"/>
    <property type="match status" value="1"/>
</dbReference>
<sequence length="246" mass="26638">MGASGLSVQQWLMAALMATGTSMNWLPGLMTIAQHESNGNPRAINLWDSNAKKGTPSKGLMQTIGTTFNANKGKGMNDIWNPIHNAVAAINYIKGRYGTVFNTPGLRSMRRGGPYKGYANGGLITQEQVARVGEGNKREWIIPEERGIRGRYLLTQAAKALGMQVYDPSNASAPLPKAQMQQVTSAQSTGSTTSPGNKQITIQFNGDQHFHNGQDQQSLVEKIKQMLVDELEVELHTGTKGVVIDG</sequence>
<dbReference type="InterPro" id="IPR008258">
    <property type="entry name" value="Transglycosylase_SLT_dom_1"/>
</dbReference>
<name>A0A5S9MFG9_BACIA</name>
<dbReference type="Proteomes" id="UP000464658">
    <property type="component" value="Chromosome"/>
</dbReference>